<proteinExistence type="predicted"/>
<name>A0A8B0SLT1_9GAMM</name>
<accession>A0A8B0SLT1</accession>
<dbReference type="EMBL" id="CP072748">
    <property type="protein sequence ID" value="QTX09892.1"/>
    <property type="molecule type" value="Genomic_DNA"/>
</dbReference>
<organism evidence="2">
    <name type="scientific">Thiothrix fructosivorans</name>
    <dbReference type="NCBI Taxonomy" id="111770"/>
    <lineage>
        <taxon>Bacteria</taxon>
        <taxon>Pseudomonadati</taxon>
        <taxon>Pseudomonadota</taxon>
        <taxon>Gammaproteobacteria</taxon>
        <taxon>Thiotrichales</taxon>
        <taxon>Thiotrichaceae</taxon>
        <taxon>Thiothrix</taxon>
    </lineage>
</organism>
<gene>
    <name evidence="2" type="ORF">J1836_014945</name>
</gene>
<evidence type="ECO:0000259" key="1">
    <source>
        <dbReference type="Pfam" id="PF12770"/>
    </source>
</evidence>
<dbReference type="RefSeq" id="WP_207252825.1">
    <property type="nucleotide sequence ID" value="NZ_JAFMPM010000008.1"/>
</dbReference>
<feature type="domain" description="CHAT" evidence="1">
    <location>
        <begin position="81"/>
        <end position="276"/>
    </location>
</feature>
<dbReference type="Pfam" id="PF12770">
    <property type="entry name" value="CHAT"/>
    <property type="match status" value="1"/>
</dbReference>
<reference evidence="2" key="1">
    <citation type="submission" date="2021-04" db="EMBL/GenBank/DDBJ databases">
        <title>Complete Genome and methylome analysis of Thiothrix fructosivorans ATCC 49748.</title>
        <authorList>
            <person name="Fomenkov A."/>
            <person name="Sun L."/>
            <person name="Vincze T."/>
            <person name="Grabovich M.Y."/>
            <person name="Roberts R.J."/>
        </authorList>
    </citation>
    <scope>NUCLEOTIDE SEQUENCE</scope>
    <source>
        <strain evidence="2">ATCC 49748</strain>
    </source>
</reference>
<dbReference type="AlphaFoldDB" id="A0A8B0SLT1"/>
<protein>
    <submittedName>
        <fullName evidence="2">CHAT domain-containing protein</fullName>
    </submittedName>
</protein>
<evidence type="ECO:0000313" key="2">
    <source>
        <dbReference type="EMBL" id="QTX09892.1"/>
    </source>
</evidence>
<sequence length="634" mass="72242">MIVSWGDLVLNFDLVIQSAATGYAWGLYPQGQPAPCLQGNFQLDTVELKGKPVKLSMLDDAFIHFKKDILSAFDEAAQLQLGQYLYQLIFAAASANLFPPQEAVLLRVVSDDAFIQRIPWNLLTCHNTFLVMEDWHVTVATQANAPRRAVQFADVPKVLLVCQEPRDQTATGAGEHGNDLLQYLRGRRYGYFLNSHALAVAADWDSFRRKLDEQSWDVIYYYGHGMGDGYGASLLFTDASGKAMEVTMGKLAAMLKAAPPSLLYLNACRSGSNGIAGSVTQLQMIPALLVNRTDALTDAAREHGRIFLERLLLDHYPPHQAITHAYNSKGHGLAAIRWMIPILYQHYTEWHFPHSNVQRFVVKDMHWYLKLDRTAQFSRVFYHTSEMLVSDSPTTLACFWHGTKEQGVERFHERLPIELKKHSRDMEMVTFTFRWPAHFNELHQAFEHMVCKGFGIRFLDDLPGMLQNLSIGGISNPLVVHCRFETLRKGSPMNLGRLAFFLKWWETEVHARLRSYGIRTLLALGYELKEPDPQFATICRNELTKVKLKSGMKLELLDELQQVSEQDILDFLEKFDVELPVVGDDRSKLINDIVVRTEGHYEKVLNELQTIVSQAHKLFEQQMMPANVITDHGY</sequence>
<dbReference type="InterPro" id="IPR024983">
    <property type="entry name" value="CHAT_dom"/>
</dbReference>